<evidence type="ECO:0000256" key="5">
    <source>
        <dbReference type="ARBA" id="ARBA00023136"/>
    </source>
</evidence>
<sequence length="507" mass="58543">MDCKNLKDQEKLERICQSTTNRRPHNETPSQKTAWPRWHERGKQKSSVALACAWVVDHQIAISANLISMLFFVHIFFPSARHHTQKFFRISYYNPLTGMFALGWDDIFFVFYWIIVFSGLRCAVMDYFLAPLASALGIKKKKPKVRFAEQAWLLLYYSISWSVGMYTMYTSDYWLDLRALWRNWPVREMEGLAKWYYLVQFGFYLQQIVVVNIEERRKDYLQMFVHHIITCCLIFTSYGYHQYRVGTLIMSLMDIVDVILPLAKTLKYLHFNVACDIAFGVFMVTWFVTRHVLYIVVLYGIYAHIPQEIRYGCYKGSVLDLQGPLPIPDDWDHLTQPFRDPVGLVCWNNKIKWAFLLSLFALQVVLLVWFAAIIRVAYKVITGQGAEDVRSDDEDDEEEDEDNNIRTARAPHSAPENKANNYIDSVQLCVEPHHETEILSTDPTFSLSNSNKSSSRAELARSTSSSSGRRKLKPESAHASGVNRLAASSDRKELLGRIGCDKGTASD</sequence>
<dbReference type="Proteomes" id="UP001161757">
    <property type="component" value="Unassembled WGS sequence"/>
</dbReference>
<evidence type="ECO:0000256" key="6">
    <source>
        <dbReference type="PROSITE-ProRule" id="PRU00205"/>
    </source>
</evidence>
<dbReference type="PANTHER" id="PTHR12560">
    <property type="entry name" value="LONGEVITY ASSURANCE FACTOR 1 LAG1"/>
    <property type="match status" value="1"/>
</dbReference>
<organism evidence="10 11">
    <name type="scientific">Exophiala dermatitidis</name>
    <name type="common">Black yeast-like fungus</name>
    <name type="synonym">Wangiella dermatitidis</name>
    <dbReference type="NCBI Taxonomy" id="5970"/>
    <lineage>
        <taxon>Eukaryota</taxon>
        <taxon>Fungi</taxon>
        <taxon>Dikarya</taxon>
        <taxon>Ascomycota</taxon>
        <taxon>Pezizomycotina</taxon>
        <taxon>Eurotiomycetes</taxon>
        <taxon>Chaetothyriomycetidae</taxon>
        <taxon>Chaetothyriales</taxon>
        <taxon>Herpotrichiellaceae</taxon>
        <taxon>Exophiala</taxon>
    </lineage>
</organism>
<evidence type="ECO:0000256" key="3">
    <source>
        <dbReference type="ARBA" id="ARBA00022692"/>
    </source>
</evidence>
<feature type="transmembrane region" description="Helical" evidence="8">
    <location>
        <begin position="151"/>
        <end position="175"/>
    </location>
</feature>
<dbReference type="AlphaFoldDB" id="A0AAN6F104"/>
<feature type="transmembrane region" description="Helical" evidence="8">
    <location>
        <begin position="195"/>
        <end position="213"/>
    </location>
</feature>
<protein>
    <submittedName>
        <fullName evidence="10">Sphingosine N-acyltransferase lag1</fullName>
        <ecNumber evidence="10">2.3.1.24</ecNumber>
    </submittedName>
</protein>
<feature type="region of interest" description="Disordered" evidence="7">
    <location>
        <begin position="440"/>
        <end position="507"/>
    </location>
</feature>
<dbReference type="GO" id="GO:0046513">
    <property type="term" value="P:ceramide biosynthetic process"/>
    <property type="evidence" value="ECO:0007669"/>
    <property type="project" value="InterPro"/>
</dbReference>
<reference evidence="10" key="1">
    <citation type="submission" date="2023-01" db="EMBL/GenBank/DDBJ databases">
        <title>Exophiala dermititidis isolated from Cystic Fibrosis Patient.</title>
        <authorList>
            <person name="Kurbessoian T."/>
            <person name="Crocker A."/>
            <person name="Murante D."/>
            <person name="Hogan D.A."/>
            <person name="Stajich J.E."/>
        </authorList>
    </citation>
    <scope>NUCLEOTIDE SEQUENCE</scope>
    <source>
        <strain evidence="10">Ex8</strain>
    </source>
</reference>
<name>A0AAN6F104_EXODE</name>
<keyword evidence="5 6" id="KW-0472">Membrane</keyword>
<evidence type="ECO:0000256" key="7">
    <source>
        <dbReference type="SAM" id="MobiDB-lite"/>
    </source>
</evidence>
<feature type="transmembrane region" description="Helical" evidence="8">
    <location>
        <begin position="353"/>
        <end position="374"/>
    </location>
</feature>
<dbReference type="GO" id="GO:0016020">
    <property type="term" value="C:membrane"/>
    <property type="evidence" value="ECO:0007669"/>
    <property type="project" value="UniProtKB-SubCell"/>
</dbReference>
<comment type="caution">
    <text evidence="10">The sequence shown here is derived from an EMBL/GenBank/DDBJ whole genome shotgun (WGS) entry which is preliminary data.</text>
</comment>
<keyword evidence="10" id="KW-0808">Transferase</keyword>
<feature type="domain" description="TLC" evidence="9">
    <location>
        <begin position="145"/>
        <end position="382"/>
    </location>
</feature>
<accession>A0AAN6F104</accession>
<dbReference type="GO" id="GO:0050291">
    <property type="term" value="F:sphingosine N-acyltransferase activity"/>
    <property type="evidence" value="ECO:0007669"/>
    <property type="project" value="UniProtKB-EC"/>
</dbReference>
<feature type="transmembrane region" description="Helical" evidence="8">
    <location>
        <begin position="220"/>
        <end position="239"/>
    </location>
</feature>
<feature type="transmembrane region" description="Helical" evidence="8">
    <location>
        <begin position="275"/>
        <end position="302"/>
    </location>
</feature>
<dbReference type="PROSITE" id="PS50922">
    <property type="entry name" value="TLC"/>
    <property type="match status" value="1"/>
</dbReference>
<proteinExistence type="inferred from homology"/>
<dbReference type="EC" id="2.3.1.24" evidence="10"/>
<dbReference type="EMBL" id="JAJGCB010000002">
    <property type="protein sequence ID" value="KAJ8994893.1"/>
    <property type="molecule type" value="Genomic_DNA"/>
</dbReference>
<keyword evidence="3 6" id="KW-0812">Transmembrane</keyword>
<dbReference type="SMART" id="SM00724">
    <property type="entry name" value="TLC"/>
    <property type="match status" value="1"/>
</dbReference>
<evidence type="ECO:0000256" key="1">
    <source>
        <dbReference type="ARBA" id="ARBA00004141"/>
    </source>
</evidence>
<dbReference type="InterPro" id="IPR016439">
    <property type="entry name" value="Lag1/Lac1-like"/>
</dbReference>
<comment type="subcellular location">
    <subcellularLocation>
        <location evidence="1">Membrane</location>
        <topology evidence="1">Multi-pass membrane protein</topology>
    </subcellularLocation>
</comment>
<feature type="transmembrane region" description="Helical" evidence="8">
    <location>
        <begin position="60"/>
        <end position="80"/>
    </location>
</feature>
<dbReference type="Pfam" id="PF03798">
    <property type="entry name" value="TRAM_LAG1_CLN8"/>
    <property type="match status" value="1"/>
</dbReference>
<evidence type="ECO:0000313" key="10">
    <source>
        <dbReference type="EMBL" id="KAJ8994893.1"/>
    </source>
</evidence>
<feature type="compositionally biased region" description="Polar residues" evidence="7">
    <location>
        <begin position="17"/>
        <end position="33"/>
    </location>
</feature>
<feature type="compositionally biased region" description="Acidic residues" evidence="7">
    <location>
        <begin position="390"/>
        <end position="402"/>
    </location>
</feature>
<evidence type="ECO:0000256" key="8">
    <source>
        <dbReference type="SAM" id="Phobius"/>
    </source>
</evidence>
<evidence type="ECO:0000256" key="4">
    <source>
        <dbReference type="ARBA" id="ARBA00022989"/>
    </source>
</evidence>
<feature type="transmembrane region" description="Helical" evidence="8">
    <location>
        <begin position="110"/>
        <end position="130"/>
    </location>
</feature>
<evidence type="ECO:0000256" key="2">
    <source>
        <dbReference type="ARBA" id="ARBA00009808"/>
    </source>
</evidence>
<evidence type="ECO:0000259" key="9">
    <source>
        <dbReference type="PROSITE" id="PS50922"/>
    </source>
</evidence>
<dbReference type="PANTHER" id="PTHR12560:SF0">
    <property type="entry name" value="LD18904P"/>
    <property type="match status" value="1"/>
</dbReference>
<keyword evidence="10" id="KW-0012">Acyltransferase</keyword>
<evidence type="ECO:0000313" key="11">
    <source>
        <dbReference type="Proteomes" id="UP001161757"/>
    </source>
</evidence>
<dbReference type="InterPro" id="IPR006634">
    <property type="entry name" value="TLC-dom"/>
</dbReference>
<feature type="region of interest" description="Disordered" evidence="7">
    <location>
        <begin position="17"/>
        <end position="38"/>
    </location>
</feature>
<gene>
    <name evidence="10" type="primary">lag1</name>
    <name evidence="10" type="ORF">HRR80_001588</name>
</gene>
<comment type="similarity">
    <text evidence="2">Belongs to the sphingosine N-acyltransferase family.</text>
</comment>
<keyword evidence="4 8" id="KW-1133">Transmembrane helix</keyword>
<feature type="region of interest" description="Disordered" evidence="7">
    <location>
        <begin position="387"/>
        <end position="418"/>
    </location>
</feature>